<protein>
    <submittedName>
        <fullName evidence="2">Uncharacterized protein</fullName>
    </submittedName>
</protein>
<name>A0A6A5KCF9_9PLEO</name>
<evidence type="ECO:0000256" key="1">
    <source>
        <dbReference type="SAM" id="MobiDB-lite"/>
    </source>
</evidence>
<reference evidence="2" key="1">
    <citation type="submission" date="2020-01" db="EMBL/GenBank/DDBJ databases">
        <authorList>
            <consortium name="DOE Joint Genome Institute"/>
            <person name="Haridas S."/>
            <person name="Albert R."/>
            <person name="Binder M."/>
            <person name="Bloem J."/>
            <person name="Labutti K."/>
            <person name="Salamov A."/>
            <person name="Andreopoulos B."/>
            <person name="Baker S.E."/>
            <person name="Barry K."/>
            <person name="Bills G."/>
            <person name="Bluhm B.H."/>
            <person name="Cannon C."/>
            <person name="Castanera R."/>
            <person name="Culley D.E."/>
            <person name="Daum C."/>
            <person name="Ezra D."/>
            <person name="Gonzalez J.B."/>
            <person name="Henrissat B."/>
            <person name="Kuo A."/>
            <person name="Liang C."/>
            <person name="Lipzen A."/>
            <person name="Lutzoni F."/>
            <person name="Magnuson J."/>
            <person name="Mondo S."/>
            <person name="Nolan M."/>
            <person name="Ohm R."/>
            <person name="Pangilinan J."/>
            <person name="Park H.-J."/>
            <person name="Ramirez L."/>
            <person name="Alfaro M."/>
            <person name="Sun H."/>
            <person name="Tritt A."/>
            <person name="Yoshinaga Y."/>
            <person name="Zwiers L.-H."/>
            <person name="Turgeon B.G."/>
            <person name="Goodwin S.B."/>
            <person name="Spatafora J.W."/>
            <person name="Crous P.W."/>
            <person name="Grigoriev I.V."/>
        </authorList>
    </citation>
    <scope>NUCLEOTIDE SEQUENCE</scope>
    <source>
        <strain evidence="2">P77</strain>
    </source>
</reference>
<sequence length="367" mass="40637">MSSSSSQKKRVRVLQLHYIDSRLGESGETYKDYFLTPSMTWGVFMMNLRASCSIRKIMYGSGPPQPGKPEVYPHDINGEPLFDNTHDTPFIFDNIQNSEHLLIAFAKDKRLRSQLPLKVVLFLEAEGAELSSSLMALTATERRNYLMTLRRRDAVFRKNICRIVLPHSAVKDSLNNIGNVSDRAFLRLYSVSNSINSIKNNWNARPAWEPAYKVTQKGMAYIGVLAEALCGQQLLAEDLLADAAQARMEAGGASGPTNLQEQDVLAAIQNLYEARAAVDSTWTNTQINPASSRPQAWQERKQRATAAARANADAAYIGKGKGKAVETDLAGKLGRAKLPNNYMPEDSDDSDDSDEDPVVKPGRARRG</sequence>
<accession>A0A6A5KCF9</accession>
<organism evidence="2 3">
    <name type="scientific">Decorospora gaudefroyi</name>
    <dbReference type="NCBI Taxonomy" id="184978"/>
    <lineage>
        <taxon>Eukaryota</taxon>
        <taxon>Fungi</taxon>
        <taxon>Dikarya</taxon>
        <taxon>Ascomycota</taxon>
        <taxon>Pezizomycotina</taxon>
        <taxon>Dothideomycetes</taxon>
        <taxon>Pleosporomycetidae</taxon>
        <taxon>Pleosporales</taxon>
        <taxon>Pleosporineae</taxon>
        <taxon>Pleosporaceae</taxon>
        <taxon>Decorospora</taxon>
    </lineage>
</organism>
<evidence type="ECO:0000313" key="2">
    <source>
        <dbReference type="EMBL" id="KAF1832094.1"/>
    </source>
</evidence>
<gene>
    <name evidence="2" type="ORF">BDW02DRAFT_600264</name>
</gene>
<feature type="compositionally biased region" description="Acidic residues" evidence="1">
    <location>
        <begin position="345"/>
        <end position="356"/>
    </location>
</feature>
<dbReference type="OrthoDB" id="3690177at2759"/>
<keyword evidence="3" id="KW-1185">Reference proteome</keyword>
<dbReference type="EMBL" id="ML975347">
    <property type="protein sequence ID" value="KAF1832094.1"/>
    <property type="molecule type" value="Genomic_DNA"/>
</dbReference>
<proteinExistence type="predicted"/>
<dbReference type="AlphaFoldDB" id="A0A6A5KCF9"/>
<feature type="region of interest" description="Disordered" evidence="1">
    <location>
        <begin position="332"/>
        <end position="367"/>
    </location>
</feature>
<dbReference type="Proteomes" id="UP000800040">
    <property type="component" value="Unassembled WGS sequence"/>
</dbReference>
<evidence type="ECO:0000313" key="3">
    <source>
        <dbReference type="Proteomes" id="UP000800040"/>
    </source>
</evidence>